<keyword evidence="3 5" id="KW-1133">Transmembrane helix</keyword>
<keyword evidence="2 5" id="KW-0812">Transmembrane</keyword>
<evidence type="ECO:0000256" key="4">
    <source>
        <dbReference type="ARBA" id="ARBA00023136"/>
    </source>
</evidence>
<dbReference type="Gene3D" id="1.20.1080.10">
    <property type="entry name" value="Glycerol uptake facilitator protein"/>
    <property type="match status" value="1"/>
</dbReference>
<dbReference type="SUPFAM" id="SSF81338">
    <property type="entry name" value="Aquaporin-like"/>
    <property type="match status" value="1"/>
</dbReference>
<name>A0AAE0L852_9CHLO</name>
<proteinExistence type="predicted"/>
<feature type="transmembrane region" description="Helical" evidence="5">
    <location>
        <begin position="28"/>
        <end position="48"/>
    </location>
</feature>
<keyword evidence="4 5" id="KW-0472">Membrane</keyword>
<keyword evidence="7" id="KW-1185">Reference proteome</keyword>
<feature type="transmembrane region" description="Helical" evidence="5">
    <location>
        <begin position="5"/>
        <end position="22"/>
    </location>
</feature>
<evidence type="ECO:0000256" key="5">
    <source>
        <dbReference type="SAM" id="Phobius"/>
    </source>
</evidence>
<feature type="transmembrane region" description="Helical" evidence="5">
    <location>
        <begin position="159"/>
        <end position="178"/>
    </location>
</feature>
<dbReference type="AlphaFoldDB" id="A0AAE0L852"/>
<accession>A0AAE0L852</accession>
<gene>
    <name evidence="6" type="ORF">CYMTET_16451</name>
</gene>
<organism evidence="6 7">
    <name type="scientific">Cymbomonas tetramitiformis</name>
    <dbReference type="NCBI Taxonomy" id="36881"/>
    <lineage>
        <taxon>Eukaryota</taxon>
        <taxon>Viridiplantae</taxon>
        <taxon>Chlorophyta</taxon>
        <taxon>Pyramimonadophyceae</taxon>
        <taxon>Pyramimonadales</taxon>
        <taxon>Pyramimonadaceae</taxon>
        <taxon>Cymbomonas</taxon>
    </lineage>
</organism>
<evidence type="ECO:0000256" key="3">
    <source>
        <dbReference type="ARBA" id="ARBA00022989"/>
    </source>
</evidence>
<protein>
    <submittedName>
        <fullName evidence="6">Uncharacterized protein</fullName>
    </submittedName>
</protein>
<dbReference type="GO" id="GO:0016020">
    <property type="term" value="C:membrane"/>
    <property type="evidence" value="ECO:0007669"/>
    <property type="project" value="UniProtKB-SubCell"/>
</dbReference>
<feature type="transmembrane region" description="Helical" evidence="5">
    <location>
        <begin position="118"/>
        <end position="139"/>
    </location>
</feature>
<evidence type="ECO:0000313" key="6">
    <source>
        <dbReference type="EMBL" id="KAK3275417.1"/>
    </source>
</evidence>
<evidence type="ECO:0000256" key="2">
    <source>
        <dbReference type="ARBA" id="ARBA00022692"/>
    </source>
</evidence>
<sequence length="193" mass="20412">MPLMIFVVVFSIGFFIGFHPMGPPSSTVSLTLLISGGVGFADFISMVLGEFAGALVGVCALKELVAQGLLTYLTTKVYQPPAVASFLSTDEAMMYETAAAFIHAFAVVVVLGHFKKPVIGVPMILTMMGFFEKFTGPALDPTNTFAKCFLTGDFTNFEVLAKADLIAAVAAGVVALIIKSITGTKKDPKQKTT</sequence>
<dbReference type="Proteomes" id="UP001190700">
    <property type="component" value="Unassembled WGS sequence"/>
</dbReference>
<dbReference type="InterPro" id="IPR023271">
    <property type="entry name" value="Aquaporin-like"/>
</dbReference>
<comment type="subcellular location">
    <subcellularLocation>
        <location evidence="1">Membrane</location>
        <topology evidence="1">Multi-pass membrane protein</topology>
    </subcellularLocation>
</comment>
<feature type="transmembrane region" description="Helical" evidence="5">
    <location>
        <begin position="55"/>
        <end position="73"/>
    </location>
</feature>
<dbReference type="EMBL" id="LGRX02007237">
    <property type="protein sequence ID" value="KAK3275417.1"/>
    <property type="molecule type" value="Genomic_DNA"/>
</dbReference>
<reference evidence="6 7" key="1">
    <citation type="journal article" date="2015" name="Genome Biol. Evol.">
        <title>Comparative Genomics of a Bacterivorous Green Alga Reveals Evolutionary Causalities and Consequences of Phago-Mixotrophic Mode of Nutrition.</title>
        <authorList>
            <person name="Burns J.A."/>
            <person name="Paasch A."/>
            <person name="Narechania A."/>
            <person name="Kim E."/>
        </authorList>
    </citation>
    <scope>NUCLEOTIDE SEQUENCE [LARGE SCALE GENOMIC DNA]</scope>
    <source>
        <strain evidence="6 7">PLY_AMNH</strain>
    </source>
</reference>
<evidence type="ECO:0000256" key="1">
    <source>
        <dbReference type="ARBA" id="ARBA00004141"/>
    </source>
</evidence>
<evidence type="ECO:0000313" key="7">
    <source>
        <dbReference type="Proteomes" id="UP001190700"/>
    </source>
</evidence>
<feature type="transmembrane region" description="Helical" evidence="5">
    <location>
        <begin position="93"/>
        <end position="111"/>
    </location>
</feature>
<comment type="caution">
    <text evidence="6">The sequence shown here is derived from an EMBL/GenBank/DDBJ whole genome shotgun (WGS) entry which is preliminary data.</text>
</comment>